<reference evidence="2 3" key="1">
    <citation type="submission" date="2018-10" db="EMBL/GenBank/DDBJ databases">
        <title>Natronolimnobius sp. XQ-INN 246 isolated from Inner Mongolia Autonomous Region of China.</title>
        <authorList>
            <person name="Xue Q."/>
        </authorList>
    </citation>
    <scope>NUCLEOTIDE SEQUENCE [LARGE SCALE GENOMIC DNA]</scope>
    <source>
        <strain evidence="2 3">XQ-INN 246</strain>
    </source>
</reference>
<keyword evidence="2" id="KW-0808">Transferase</keyword>
<dbReference type="AlphaFoldDB" id="A0A4S3TP66"/>
<dbReference type="Pfam" id="PF13649">
    <property type="entry name" value="Methyltransf_25"/>
    <property type="match status" value="1"/>
</dbReference>
<dbReference type="CDD" id="cd02440">
    <property type="entry name" value="AdoMet_MTases"/>
    <property type="match status" value="1"/>
</dbReference>
<organism evidence="2 3">
    <name type="scientific">Salinadaptatus halalkaliphilus</name>
    <dbReference type="NCBI Taxonomy" id="2419781"/>
    <lineage>
        <taxon>Archaea</taxon>
        <taxon>Methanobacteriati</taxon>
        <taxon>Methanobacteriota</taxon>
        <taxon>Stenosarchaea group</taxon>
        <taxon>Halobacteria</taxon>
        <taxon>Halobacteriales</taxon>
        <taxon>Natrialbaceae</taxon>
        <taxon>Salinadaptatus</taxon>
    </lineage>
</organism>
<dbReference type="GO" id="GO:0032259">
    <property type="term" value="P:methylation"/>
    <property type="evidence" value="ECO:0007669"/>
    <property type="project" value="UniProtKB-KW"/>
</dbReference>
<dbReference type="InterPro" id="IPR041698">
    <property type="entry name" value="Methyltransf_25"/>
</dbReference>
<gene>
    <name evidence="2" type="ORF">D8Y22_04125</name>
</gene>
<feature type="domain" description="Methyltransferase" evidence="1">
    <location>
        <begin position="81"/>
        <end position="167"/>
    </location>
</feature>
<dbReference type="Gene3D" id="3.40.50.150">
    <property type="entry name" value="Vaccinia Virus protein VP39"/>
    <property type="match status" value="1"/>
</dbReference>
<name>A0A4S3TP66_9EURY</name>
<protein>
    <submittedName>
        <fullName evidence="2">Class I SAM-dependent methyltransferase</fullName>
    </submittedName>
</protein>
<proteinExistence type="predicted"/>
<keyword evidence="2" id="KW-0489">Methyltransferase</keyword>
<dbReference type="GO" id="GO:0008168">
    <property type="term" value="F:methyltransferase activity"/>
    <property type="evidence" value="ECO:0007669"/>
    <property type="project" value="UniProtKB-KW"/>
</dbReference>
<dbReference type="PANTHER" id="PTHR43591">
    <property type="entry name" value="METHYLTRANSFERASE"/>
    <property type="match status" value="1"/>
</dbReference>
<dbReference type="SUPFAM" id="SSF53335">
    <property type="entry name" value="S-adenosyl-L-methionine-dependent methyltransferases"/>
    <property type="match status" value="1"/>
</dbReference>
<sequence length="242" mass="27140">MMVVFRVNISNDAGGVRTHRRIDYLTARGNYYWVALEYCSVTDEESPPDHGWLDSSGGPAAQESMATLRRFVADLPPGRALDVATGGGHNAIFLAKHGWAVDAVDISRVQLEQARERAASRDCSIEWVLGDVDRYGFPTATYDVISIGYFDARDRFQAITDALAPGGVLVYEHYLASPAEESRLSDDYRFRSNELLSACSNLQIRWYVEWHLDGEPRVALLAQRPGSSRRLVDLQRLDDANW</sequence>
<dbReference type="InterPro" id="IPR029063">
    <property type="entry name" value="SAM-dependent_MTases_sf"/>
</dbReference>
<keyword evidence="3" id="KW-1185">Reference proteome</keyword>
<evidence type="ECO:0000313" key="2">
    <source>
        <dbReference type="EMBL" id="THE66114.1"/>
    </source>
</evidence>
<accession>A0A4S3TP66</accession>
<evidence type="ECO:0000259" key="1">
    <source>
        <dbReference type="Pfam" id="PF13649"/>
    </source>
</evidence>
<dbReference type="Proteomes" id="UP000318864">
    <property type="component" value="Unassembled WGS sequence"/>
</dbReference>
<dbReference type="EMBL" id="RBZW01000012">
    <property type="protein sequence ID" value="THE66114.1"/>
    <property type="molecule type" value="Genomic_DNA"/>
</dbReference>
<comment type="caution">
    <text evidence="2">The sequence shown here is derived from an EMBL/GenBank/DDBJ whole genome shotgun (WGS) entry which is preliminary data.</text>
</comment>
<evidence type="ECO:0000313" key="3">
    <source>
        <dbReference type="Proteomes" id="UP000318864"/>
    </source>
</evidence>